<proteinExistence type="predicted"/>
<keyword evidence="6" id="KW-1185">Reference proteome</keyword>
<dbReference type="GO" id="GO:0005524">
    <property type="term" value="F:ATP binding"/>
    <property type="evidence" value="ECO:0007669"/>
    <property type="project" value="UniProtKB-KW"/>
</dbReference>
<reference evidence="5 6" key="1">
    <citation type="submission" date="2014-07" db="EMBL/GenBank/DDBJ databases">
        <authorList>
            <person name="Wibberg Daniel"/>
        </authorList>
    </citation>
    <scope>NUCLEOTIDE SEQUENCE [LARGE SCALE GENOMIC DNA]</scope>
</reference>
<organism evidence="5 6">
    <name type="scientific">Caldibacillus thermoamylovorans</name>
    <dbReference type="NCBI Taxonomy" id="35841"/>
    <lineage>
        <taxon>Bacteria</taxon>
        <taxon>Bacillati</taxon>
        <taxon>Bacillota</taxon>
        <taxon>Bacilli</taxon>
        <taxon>Bacillales</taxon>
        <taxon>Bacillaceae</taxon>
        <taxon>Caldibacillus</taxon>
    </lineage>
</organism>
<dbReference type="AlphaFoldDB" id="A0A090KW88"/>
<evidence type="ECO:0000256" key="2">
    <source>
        <dbReference type="ARBA" id="ARBA00022801"/>
    </source>
</evidence>
<feature type="domain" description="Carboxyltransferase" evidence="4">
    <location>
        <begin position="23"/>
        <end position="319"/>
    </location>
</feature>
<dbReference type="Proteomes" id="UP000040576">
    <property type="component" value="Unassembled WGS sequence"/>
</dbReference>
<evidence type="ECO:0000256" key="3">
    <source>
        <dbReference type="ARBA" id="ARBA00022840"/>
    </source>
</evidence>
<evidence type="ECO:0000256" key="1">
    <source>
        <dbReference type="ARBA" id="ARBA00022741"/>
    </source>
</evidence>
<accession>A0A090KW88</accession>
<keyword evidence="3" id="KW-0067">ATP-binding</keyword>
<dbReference type="RefSeq" id="WP_034773053.1">
    <property type="nucleotide sequence ID" value="NZ_CCRF01000096.1"/>
</dbReference>
<dbReference type="NCBIfam" id="TIGR00724">
    <property type="entry name" value="urea_amlyse_rel"/>
    <property type="match status" value="1"/>
</dbReference>
<dbReference type="PANTHER" id="PTHR43309:SF5">
    <property type="entry name" value="5-OXOPROLINASE SUBUNIT C"/>
    <property type="match status" value="1"/>
</dbReference>
<dbReference type="InterPro" id="IPR003778">
    <property type="entry name" value="CT_A_B"/>
</dbReference>
<keyword evidence="1" id="KW-0547">Nucleotide-binding</keyword>
<keyword evidence="2" id="KW-0378">Hydrolase</keyword>
<dbReference type="InterPro" id="IPR029000">
    <property type="entry name" value="Cyclophilin-like_dom_sf"/>
</dbReference>
<evidence type="ECO:0000313" key="6">
    <source>
        <dbReference type="Proteomes" id="UP000040576"/>
    </source>
</evidence>
<evidence type="ECO:0000259" key="4">
    <source>
        <dbReference type="SMART" id="SM00797"/>
    </source>
</evidence>
<dbReference type="SMART" id="SM00797">
    <property type="entry name" value="AHS2"/>
    <property type="match status" value="1"/>
</dbReference>
<sequence length="332" mass="37060">MIIVKKAGLLTSIQDLGRRGFQKYGVIVSGAMDRLAHRVANLLVGNEEDLPTIEITLLGPTIEFQQDSLIAICGGDLSATINGKPIGLWRPILVKANSELKFGACKTGCRVYLAVAGGFTVPTVMNSKSTYLRAGIGGYEGRPLRTGDQLSVGKTGELSNRIMNQLSRFFTEDIVEEKWQVNPMRFFEMKRGQAVRVIKGRHFHLFSKESQDTFFQNDYTISNQSDRMGYRLKGKELILSEKEEMISEAVNFGTIQVPADGNPIILLADRQTTGGYPKIGQVASVDLSILAQAKPGDRIRFTEISFEKAQFLYLKRERKIHELKLGIYLKYS</sequence>
<dbReference type="EMBL" id="CCRF01000096">
    <property type="protein sequence ID" value="CEE02989.1"/>
    <property type="molecule type" value="Genomic_DNA"/>
</dbReference>
<dbReference type="PANTHER" id="PTHR43309">
    <property type="entry name" value="5-OXOPROLINASE SUBUNIT C"/>
    <property type="match status" value="1"/>
</dbReference>
<dbReference type="GO" id="GO:0016787">
    <property type="term" value="F:hydrolase activity"/>
    <property type="evidence" value="ECO:0007669"/>
    <property type="project" value="UniProtKB-KW"/>
</dbReference>
<dbReference type="InterPro" id="IPR052708">
    <property type="entry name" value="PxpC"/>
</dbReference>
<dbReference type="Pfam" id="PF02626">
    <property type="entry name" value="CT_A_B"/>
    <property type="match status" value="1"/>
</dbReference>
<protein>
    <submittedName>
        <fullName evidence="5">KipI antagonist</fullName>
    </submittedName>
</protein>
<dbReference type="Gene3D" id="2.40.100.10">
    <property type="entry name" value="Cyclophilin-like"/>
    <property type="match status" value="1"/>
</dbReference>
<evidence type="ECO:0000313" key="5">
    <source>
        <dbReference type="EMBL" id="CEE02989.1"/>
    </source>
</evidence>
<gene>
    <name evidence="5" type="primary">kipA</name>
    <name evidence="5" type="ORF">BT1A1_3206</name>
</gene>
<dbReference type="SUPFAM" id="SSF50891">
    <property type="entry name" value="Cyclophilin-like"/>
    <property type="match status" value="1"/>
</dbReference>
<name>A0A090KW88_9BACI</name>